<evidence type="ECO:0000259" key="6">
    <source>
        <dbReference type="Pfam" id="PF01764"/>
    </source>
</evidence>
<dbReference type="PANTHER" id="PTHR45856">
    <property type="entry name" value="ALPHA/BETA-HYDROLASES SUPERFAMILY PROTEIN"/>
    <property type="match status" value="1"/>
</dbReference>
<dbReference type="InParanoid" id="A0A286U694"/>
<dbReference type="GO" id="GO:0006629">
    <property type="term" value="P:lipid metabolic process"/>
    <property type="evidence" value="ECO:0007669"/>
    <property type="project" value="InterPro"/>
</dbReference>
<dbReference type="GO" id="GO:0016787">
    <property type="term" value="F:hydrolase activity"/>
    <property type="evidence" value="ECO:0007669"/>
    <property type="project" value="UniProtKB-KW"/>
</dbReference>
<dbReference type="Pfam" id="PF01764">
    <property type="entry name" value="Lipase_3"/>
    <property type="match status" value="1"/>
</dbReference>
<dbReference type="OrthoDB" id="438440at2759"/>
<evidence type="ECO:0000313" key="8">
    <source>
        <dbReference type="Proteomes" id="UP000217199"/>
    </source>
</evidence>
<feature type="domain" description="Fungal lipase-type" evidence="6">
    <location>
        <begin position="89"/>
        <end position="227"/>
    </location>
</feature>
<dbReference type="SUPFAM" id="SSF53474">
    <property type="entry name" value="alpha/beta-Hydrolases"/>
    <property type="match status" value="1"/>
</dbReference>
<dbReference type="InterPro" id="IPR051218">
    <property type="entry name" value="Sec_MonoDiacylglyc_Lipase"/>
</dbReference>
<dbReference type="AlphaFoldDB" id="A0A286U694"/>
<accession>A0A286U694</accession>
<proteinExistence type="inferred from homology"/>
<evidence type="ECO:0000256" key="5">
    <source>
        <dbReference type="SAM" id="SignalP"/>
    </source>
</evidence>
<dbReference type="CDD" id="cd00519">
    <property type="entry name" value="Lipase_3"/>
    <property type="match status" value="1"/>
</dbReference>
<evidence type="ECO:0000256" key="4">
    <source>
        <dbReference type="ARBA" id="ARBA00048461"/>
    </source>
</evidence>
<dbReference type="InterPro" id="IPR029058">
    <property type="entry name" value="AB_hydrolase_fold"/>
</dbReference>
<dbReference type="Proteomes" id="UP000217199">
    <property type="component" value="Unassembled WGS sequence"/>
</dbReference>
<sequence>MVKFSHSSLLFWSHISLSCAIFVQGSILQRRSISQDLFDDFVRFFNFSSGAYQESCPSPVGTTLVTPFNNNATSTEGYVARDDNLKQIIVAFRGSQQAQDAITDINIILLPYISPNVTYVSGAKAHAGFLIAYNSVASTVLSIVRSELAAHPDYELISTGHSLGGALASLGGASLAANFPDAKLRVFTYGQPRTGNSGYAQVVEDLVGTENLYRAVHTTDGVPTLIPTFLGYQHHVTEYWQFEDPATPDNVKQCSGREDPTCSASIPSQGINDAHDLYFGQQVGNPEVCG</sequence>
<feature type="signal peptide" evidence="5">
    <location>
        <begin position="1"/>
        <end position="20"/>
    </location>
</feature>
<comment type="caution">
    <text evidence="7">The sequence shown here is derived from an EMBL/GenBank/DDBJ whole genome shotgun (WGS) entry which is preliminary data.</text>
</comment>
<dbReference type="PROSITE" id="PS51257">
    <property type="entry name" value="PROKAR_LIPOPROTEIN"/>
    <property type="match status" value="1"/>
</dbReference>
<evidence type="ECO:0000256" key="2">
    <source>
        <dbReference type="ARBA" id="ARBA00043996"/>
    </source>
</evidence>
<comment type="similarity">
    <text evidence="2">Belongs to the AB hydrolase superfamily. Lipase family. Class 3 subfamily.</text>
</comment>
<keyword evidence="8" id="KW-1185">Reference proteome</keyword>
<evidence type="ECO:0000256" key="1">
    <source>
        <dbReference type="ARBA" id="ARBA00023157"/>
    </source>
</evidence>
<feature type="chain" id="PRO_5013964682" evidence="5">
    <location>
        <begin position="21"/>
        <end position="290"/>
    </location>
</feature>
<protein>
    <submittedName>
        <fullName evidence="7">Alpha beta-hydrolase</fullName>
    </submittedName>
</protein>
<organism evidence="7 8">
    <name type="scientific">Pyrrhoderma noxium</name>
    <dbReference type="NCBI Taxonomy" id="2282107"/>
    <lineage>
        <taxon>Eukaryota</taxon>
        <taxon>Fungi</taxon>
        <taxon>Dikarya</taxon>
        <taxon>Basidiomycota</taxon>
        <taxon>Agaricomycotina</taxon>
        <taxon>Agaricomycetes</taxon>
        <taxon>Hymenochaetales</taxon>
        <taxon>Hymenochaetaceae</taxon>
        <taxon>Pyrrhoderma</taxon>
    </lineage>
</organism>
<keyword evidence="1" id="KW-1015">Disulfide bond</keyword>
<dbReference type="InterPro" id="IPR002921">
    <property type="entry name" value="Fungal_lipase-type"/>
</dbReference>
<gene>
    <name evidence="7" type="ORF">PNOK_0964800</name>
</gene>
<comment type="catalytic activity">
    <reaction evidence="4">
        <text>a monoacylglycerol + H2O = glycerol + a fatty acid + H(+)</text>
        <dbReference type="Rhea" id="RHEA:15245"/>
        <dbReference type="ChEBI" id="CHEBI:15377"/>
        <dbReference type="ChEBI" id="CHEBI:15378"/>
        <dbReference type="ChEBI" id="CHEBI:17408"/>
        <dbReference type="ChEBI" id="CHEBI:17754"/>
        <dbReference type="ChEBI" id="CHEBI:28868"/>
    </reaction>
</comment>
<dbReference type="EMBL" id="NBII01000011">
    <property type="protein sequence ID" value="PAV15095.1"/>
    <property type="molecule type" value="Genomic_DNA"/>
</dbReference>
<reference evidence="7 8" key="1">
    <citation type="journal article" date="2017" name="Mol. Ecol.">
        <title>Comparative and population genomic landscape of Phellinus noxius: A hypervariable fungus causing root rot in trees.</title>
        <authorList>
            <person name="Chung C.L."/>
            <person name="Lee T.J."/>
            <person name="Akiba M."/>
            <person name="Lee H.H."/>
            <person name="Kuo T.H."/>
            <person name="Liu D."/>
            <person name="Ke H.M."/>
            <person name="Yokoi T."/>
            <person name="Roa M.B."/>
            <person name="Lu M.J."/>
            <person name="Chang Y.Y."/>
            <person name="Ann P.J."/>
            <person name="Tsai J.N."/>
            <person name="Chen C.Y."/>
            <person name="Tzean S.S."/>
            <person name="Ota Y."/>
            <person name="Hattori T."/>
            <person name="Sahashi N."/>
            <person name="Liou R.F."/>
            <person name="Kikuchi T."/>
            <person name="Tsai I.J."/>
        </authorList>
    </citation>
    <scope>NUCLEOTIDE SEQUENCE [LARGE SCALE GENOMIC DNA]</scope>
    <source>
        <strain evidence="7 8">FFPRI411160</strain>
    </source>
</reference>
<evidence type="ECO:0000256" key="3">
    <source>
        <dbReference type="ARBA" id="ARBA00047591"/>
    </source>
</evidence>
<evidence type="ECO:0000313" key="7">
    <source>
        <dbReference type="EMBL" id="PAV15095.1"/>
    </source>
</evidence>
<name>A0A286U694_9AGAM</name>
<comment type="catalytic activity">
    <reaction evidence="3">
        <text>a diacylglycerol + H2O = a monoacylglycerol + a fatty acid + H(+)</text>
        <dbReference type="Rhea" id="RHEA:32731"/>
        <dbReference type="ChEBI" id="CHEBI:15377"/>
        <dbReference type="ChEBI" id="CHEBI:15378"/>
        <dbReference type="ChEBI" id="CHEBI:17408"/>
        <dbReference type="ChEBI" id="CHEBI:18035"/>
        <dbReference type="ChEBI" id="CHEBI:28868"/>
    </reaction>
</comment>
<dbReference type="Gene3D" id="3.40.50.1820">
    <property type="entry name" value="alpha/beta hydrolase"/>
    <property type="match status" value="1"/>
</dbReference>
<keyword evidence="5" id="KW-0732">Signal</keyword>
<dbReference type="PANTHER" id="PTHR45856:SF24">
    <property type="entry name" value="FUNGAL LIPASE-LIKE DOMAIN-CONTAINING PROTEIN"/>
    <property type="match status" value="1"/>
</dbReference>